<protein>
    <submittedName>
        <fullName evidence="3 4">Uncharacterized protein</fullName>
    </submittedName>
</protein>
<feature type="chain" id="PRO_5038324170" evidence="1">
    <location>
        <begin position="18"/>
        <end position="78"/>
    </location>
</feature>
<sequence>MKSLIFITLLLVVSVFSSDEEKTSFDEMHMIAKRFIDWGQVDLGCTISCGAYWTCIFKTDGKSCKSPPNCECSQFAGK</sequence>
<keyword evidence="1" id="KW-0732">Signal</keyword>
<evidence type="ECO:0000256" key="1">
    <source>
        <dbReference type="SAM" id="SignalP"/>
    </source>
</evidence>
<evidence type="ECO:0000313" key="3">
    <source>
        <dbReference type="WBParaSite" id="ACRNAN_scaffold12475.g22540.t1"/>
    </source>
</evidence>
<dbReference type="WBParaSite" id="ACRNAN_scaffold12475.g22540.t1">
    <property type="protein sequence ID" value="ACRNAN_scaffold12475.g22540.t1"/>
    <property type="gene ID" value="ACRNAN_scaffold12475.g22540"/>
</dbReference>
<evidence type="ECO:0000313" key="4">
    <source>
        <dbReference type="WBParaSite" id="ACRNAN_scaffold18717.g21097.t1"/>
    </source>
</evidence>
<reference evidence="3 4" key="1">
    <citation type="submission" date="2022-11" db="UniProtKB">
        <authorList>
            <consortium name="WormBaseParasite"/>
        </authorList>
    </citation>
    <scope>IDENTIFICATION</scope>
</reference>
<name>A0A914CP72_9BILA</name>
<organism evidence="2 3">
    <name type="scientific">Acrobeloides nanus</name>
    <dbReference type="NCBI Taxonomy" id="290746"/>
    <lineage>
        <taxon>Eukaryota</taxon>
        <taxon>Metazoa</taxon>
        <taxon>Ecdysozoa</taxon>
        <taxon>Nematoda</taxon>
        <taxon>Chromadorea</taxon>
        <taxon>Rhabditida</taxon>
        <taxon>Tylenchina</taxon>
        <taxon>Cephalobomorpha</taxon>
        <taxon>Cephaloboidea</taxon>
        <taxon>Cephalobidae</taxon>
        <taxon>Acrobeloides</taxon>
    </lineage>
</organism>
<evidence type="ECO:0000313" key="2">
    <source>
        <dbReference type="Proteomes" id="UP000887540"/>
    </source>
</evidence>
<proteinExistence type="predicted"/>
<keyword evidence="2" id="KW-1185">Reference proteome</keyword>
<dbReference type="WBParaSite" id="ACRNAN_scaffold18717.g21097.t1">
    <property type="protein sequence ID" value="ACRNAN_scaffold18717.g21097.t1"/>
    <property type="gene ID" value="ACRNAN_scaffold18717.g21097"/>
</dbReference>
<accession>A0A914CP72</accession>
<dbReference type="AlphaFoldDB" id="A0A914CP72"/>
<dbReference type="Proteomes" id="UP000887540">
    <property type="component" value="Unplaced"/>
</dbReference>
<feature type="signal peptide" evidence="1">
    <location>
        <begin position="1"/>
        <end position="17"/>
    </location>
</feature>